<dbReference type="AlphaFoldDB" id="A0A1Y1VRH4"/>
<dbReference type="Gene3D" id="3.30.300.20">
    <property type="match status" value="1"/>
</dbReference>
<dbReference type="InterPro" id="IPR009019">
    <property type="entry name" value="KH_sf_prok-type"/>
</dbReference>
<comment type="caution">
    <text evidence="1">The sequence shown here is derived from an EMBL/GenBank/DDBJ whole genome shotgun (WGS) entry which is preliminary data.</text>
</comment>
<dbReference type="InterPro" id="IPR005662">
    <property type="entry name" value="GTPase_Era-like"/>
</dbReference>
<dbReference type="STRING" id="61395.A0A1Y1VRH4"/>
<protein>
    <submittedName>
        <fullName evidence="1">Uncharacterized protein</fullName>
    </submittedName>
</protein>
<dbReference type="SUPFAM" id="SSF54814">
    <property type="entry name" value="Prokaryotic type KH domain (KH-domain type II)"/>
    <property type="match status" value="1"/>
</dbReference>
<dbReference type="OrthoDB" id="188276at2759"/>
<dbReference type="GeneID" id="63807430"/>
<accession>A0A1Y1VRH4</accession>
<dbReference type="PANTHER" id="PTHR42698">
    <property type="entry name" value="GTPASE ERA"/>
    <property type="match status" value="1"/>
</dbReference>
<dbReference type="InterPro" id="IPR015946">
    <property type="entry name" value="KH_dom-like_a/b"/>
</dbReference>
<keyword evidence="2" id="KW-1185">Reference proteome</keyword>
<proteinExistence type="predicted"/>
<dbReference type="GO" id="GO:0005525">
    <property type="term" value="F:GTP binding"/>
    <property type="evidence" value="ECO:0007669"/>
    <property type="project" value="InterPro"/>
</dbReference>
<evidence type="ECO:0000313" key="2">
    <source>
        <dbReference type="Proteomes" id="UP000193922"/>
    </source>
</evidence>
<dbReference type="RefSeq" id="XP_040739011.1">
    <property type="nucleotide sequence ID" value="XM_040890782.1"/>
</dbReference>
<organism evidence="1 2">
    <name type="scientific">Linderina pennispora</name>
    <dbReference type="NCBI Taxonomy" id="61395"/>
    <lineage>
        <taxon>Eukaryota</taxon>
        <taxon>Fungi</taxon>
        <taxon>Fungi incertae sedis</taxon>
        <taxon>Zoopagomycota</taxon>
        <taxon>Kickxellomycotina</taxon>
        <taxon>Kickxellomycetes</taxon>
        <taxon>Kickxellales</taxon>
        <taxon>Kickxellaceae</taxon>
        <taxon>Linderina</taxon>
    </lineage>
</organism>
<dbReference type="Proteomes" id="UP000193922">
    <property type="component" value="Unassembled WGS sequence"/>
</dbReference>
<dbReference type="EMBL" id="MCFD01000174">
    <property type="protein sequence ID" value="ORX63626.1"/>
    <property type="molecule type" value="Genomic_DNA"/>
</dbReference>
<feature type="non-terminal residue" evidence="1">
    <location>
        <position position="1"/>
    </location>
</feature>
<sequence length="204" mass="21970">NDKLGEKVREYMAQYSHFVAGPVFISALGDTNHQAGDWLVPADVSSDMSDLMRVEELIRAEWFARLEGHLPYVVKQRNVGWEEVPIPPKYVAGEGEPAAVERKALVISQELVVSSKGEAKILTGAGGSVILGISRSANVNISKALGRPIMGVAVLLRYTIVPDEEKILKSMSPSCAQIDKPIWDVKPAPAPVSDGGSAGSDKQH</sequence>
<dbReference type="PANTHER" id="PTHR42698:SF1">
    <property type="entry name" value="GTPASE ERA, MITOCHONDRIAL"/>
    <property type="match status" value="1"/>
</dbReference>
<dbReference type="GO" id="GO:0019843">
    <property type="term" value="F:rRNA binding"/>
    <property type="evidence" value="ECO:0007669"/>
    <property type="project" value="TreeGrafter"/>
</dbReference>
<evidence type="ECO:0000313" key="1">
    <source>
        <dbReference type="EMBL" id="ORX63626.1"/>
    </source>
</evidence>
<gene>
    <name evidence="1" type="ORF">DL89DRAFT_298244</name>
</gene>
<dbReference type="GO" id="GO:0000028">
    <property type="term" value="P:ribosomal small subunit assembly"/>
    <property type="evidence" value="ECO:0007669"/>
    <property type="project" value="TreeGrafter"/>
</dbReference>
<reference evidence="1 2" key="1">
    <citation type="submission" date="2016-07" db="EMBL/GenBank/DDBJ databases">
        <title>Pervasive Adenine N6-methylation of Active Genes in Fungi.</title>
        <authorList>
            <consortium name="DOE Joint Genome Institute"/>
            <person name="Mondo S.J."/>
            <person name="Dannebaum R.O."/>
            <person name="Kuo R.C."/>
            <person name="Labutti K."/>
            <person name="Haridas S."/>
            <person name="Kuo A."/>
            <person name="Salamov A."/>
            <person name="Ahrendt S.R."/>
            <person name="Lipzen A."/>
            <person name="Sullivan W."/>
            <person name="Andreopoulos W.B."/>
            <person name="Clum A."/>
            <person name="Lindquist E."/>
            <person name="Daum C."/>
            <person name="Ramamoorthy G.K."/>
            <person name="Gryganskyi A."/>
            <person name="Culley D."/>
            <person name="Magnuson J.K."/>
            <person name="James T.Y."/>
            <person name="O'Malley M.A."/>
            <person name="Stajich J.E."/>
            <person name="Spatafora J.W."/>
            <person name="Visel A."/>
            <person name="Grigoriev I.V."/>
        </authorList>
    </citation>
    <scope>NUCLEOTIDE SEQUENCE [LARGE SCALE GENOMIC DNA]</scope>
    <source>
        <strain evidence="1 2">ATCC 12442</strain>
    </source>
</reference>
<dbReference type="GO" id="GO:0043024">
    <property type="term" value="F:ribosomal small subunit binding"/>
    <property type="evidence" value="ECO:0007669"/>
    <property type="project" value="TreeGrafter"/>
</dbReference>
<name>A0A1Y1VRH4_9FUNG</name>